<dbReference type="Pfam" id="PF24061">
    <property type="entry name" value="LBD_receptor"/>
    <property type="match status" value="1"/>
</dbReference>
<dbReference type="GO" id="GO:0035197">
    <property type="term" value="F:siRNA binding"/>
    <property type="evidence" value="ECO:0007669"/>
    <property type="project" value="TreeGrafter"/>
</dbReference>
<dbReference type="Gene3D" id="3.40.190.10">
    <property type="entry name" value="Periplasmic binding protein-like II"/>
    <property type="match status" value="1"/>
</dbReference>
<keyword evidence="3" id="KW-1133">Transmembrane helix</keyword>
<evidence type="ECO:0000313" key="5">
    <source>
        <dbReference type="EnsemblMetazoa" id="GBRI045053-PA"/>
    </source>
</evidence>
<dbReference type="AlphaFoldDB" id="A0A1A9X5L9"/>
<evidence type="ECO:0000256" key="1">
    <source>
        <dbReference type="ARBA" id="ARBA00022884"/>
    </source>
</evidence>
<dbReference type="Proteomes" id="UP000091820">
    <property type="component" value="Unassembled WGS sequence"/>
</dbReference>
<dbReference type="VEuPathDB" id="VectorBase:GBRI045053"/>
<dbReference type="GO" id="GO:0070578">
    <property type="term" value="C:RISC-loading complex"/>
    <property type="evidence" value="ECO:0007669"/>
    <property type="project" value="TreeGrafter"/>
</dbReference>
<proteinExistence type="predicted"/>
<dbReference type="Gene3D" id="3.30.160.20">
    <property type="match status" value="2"/>
</dbReference>
<dbReference type="GO" id="GO:0005634">
    <property type="term" value="C:nucleus"/>
    <property type="evidence" value="ECO:0007669"/>
    <property type="project" value="TreeGrafter"/>
</dbReference>
<reference evidence="5" key="2">
    <citation type="submission" date="2020-05" db="UniProtKB">
        <authorList>
            <consortium name="EnsemblMetazoa"/>
        </authorList>
    </citation>
    <scope>IDENTIFICATION</scope>
    <source>
        <strain evidence="5">IAEA</strain>
    </source>
</reference>
<dbReference type="InterPro" id="IPR051247">
    <property type="entry name" value="RLC_Component"/>
</dbReference>
<dbReference type="GO" id="GO:0005737">
    <property type="term" value="C:cytoplasm"/>
    <property type="evidence" value="ECO:0007669"/>
    <property type="project" value="TreeGrafter"/>
</dbReference>
<dbReference type="InterPro" id="IPR014720">
    <property type="entry name" value="dsRBD_dom"/>
</dbReference>
<feature type="domain" description="DRBM" evidence="4">
    <location>
        <begin position="90"/>
        <end position="158"/>
    </location>
</feature>
<dbReference type="Pfam" id="PF00035">
    <property type="entry name" value="dsrm"/>
    <property type="match status" value="2"/>
</dbReference>
<feature type="transmembrane region" description="Helical" evidence="3">
    <location>
        <begin position="485"/>
        <end position="503"/>
    </location>
</feature>
<organism evidence="5 6">
    <name type="scientific">Glossina brevipalpis</name>
    <dbReference type="NCBI Taxonomy" id="37001"/>
    <lineage>
        <taxon>Eukaryota</taxon>
        <taxon>Metazoa</taxon>
        <taxon>Ecdysozoa</taxon>
        <taxon>Arthropoda</taxon>
        <taxon>Hexapoda</taxon>
        <taxon>Insecta</taxon>
        <taxon>Pterygota</taxon>
        <taxon>Neoptera</taxon>
        <taxon>Endopterygota</taxon>
        <taxon>Diptera</taxon>
        <taxon>Brachycera</taxon>
        <taxon>Muscomorpha</taxon>
        <taxon>Hippoboscoidea</taxon>
        <taxon>Glossinidae</taxon>
        <taxon>Glossina</taxon>
    </lineage>
</organism>
<evidence type="ECO:0000256" key="3">
    <source>
        <dbReference type="SAM" id="Phobius"/>
    </source>
</evidence>
<evidence type="ECO:0000313" key="6">
    <source>
        <dbReference type="Proteomes" id="UP000091820"/>
    </source>
</evidence>
<accession>A0A1A9X5L9</accession>
<feature type="transmembrane region" description="Helical" evidence="3">
    <location>
        <begin position="453"/>
        <end position="473"/>
    </location>
</feature>
<keyword evidence="6" id="KW-1185">Reference proteome</keyword>
<sequence length="710" mass="82576">MIGKKCSVSALQQYCAKKNISAPIYEWIDADDGTFICKIKVMDVEHDGHGQSQKDAKHSAASNAIRKLRAHNLYIDEVPKIEQNQASTGDIIKVLRNYCLQNFRSMPIFEIIEETNAENVREFTANCNLGSIRTSAKSKNKKESWQMAAFAMLAMIQEMDALSGALKTTFRDVYKVQNMSLRIIMNLKNDSNQRISNEILDELLNYNTNVQVPIAISEYSTIKLEYYFHAIIMFAETLTQVQYSLSTTLATSKMQGSSLKYLIVYYSNKRWIERQFEMNKIFQYFFDSYIVDVDIITHVSNYSFLYTYHPYNRRFCAHTKPILIEKFKELPKKLSYTYMYPSKTYNFYQCPIKVILYHIPPFMNLTWIKNNTADSINGYDGMILRHLADLMNFTVKMLIERKANMTLGGAICLPKPSELTTSSRPYFMLNYVIVLKNRDKFSSLQQFMKPFKISTWLLFAFMFVLKILIQHLFQSTLNGLNRSFLNLFIALWFGVVFFLRAAYEGFLFEIMHNSPNTPLPQTINAIIKQNYTLLTDVNTAHILDYLPNLERITQIVSTAPNQVFNQFDISDGNVGLLGALPIVTFYMSQRKENITSYALVRENVFTGMHCVYYPRYTFLQPKIDPLLTRLRLHGFIAKYTQIFNFKNAPLRTDKLSRRPTRRLGTALHMDFLDVIFRIIIVLEVAAILIFLLEYLSLHVNILRRIFSRIV</sequence>
<evidence type="ECO:0000256" key="2">
    <source>
        <dbReference type="PROSITE-ProRule" id="PRU00266"/>
    </source>
</evidence>
<feature type="transmembrane region" description="Helical" evidence="3">
    <location>
        <begin position="674"/>
        <end position="695"/>
    </location>
</feature>
<dbReference type="SUPFAM" id="SSF53850">
    <property type="entry name" value="Periplasmic binding protein-like II"/>
    <property type="match status" value="1"/>
</dbReference>
<dbReference type="PROSITE" id="PS50137">
    <property type="entry name" value="DS_RBD"/>
    <property type="match status" value="2"/>
</dbReference>
<keyword evidence="3" id="KW-0812">Transmembrane</keyword>
<name>A0A1A9X5L9_9MUSC</name>
<feature type="domain" description="DRBM" evidence="4">
    <location>
        <begin position="6"/>
        <end position="70"/>
    </location>
</feature>
<reference evidence="6" key="1">
    <citation type="submission" date="2014-03" db="EMBL/GenBank/DDBJ databases">
        <authorList>
            <person name="Aksoy S."/>
            <person name="Warren W."/>
            <person name="Wilson R.K."/>
        </authorList>
    </citation>
    <scope>NUCLEOTIDE SEQUENCE [LARGE SCALE GENOMIC DNA]</scope>
    <source>
        <strain evidence="6">IAEA</strain>
    </source>
</reference>
<keyword evidence="1 2" id="KW-0694">RNA-binding</keyword>
<dbReference type="GO" id="GO:0003725">
    <property type="term" value="F:double-stranded RNA binding"/>
    <property type="evidence" value="ECO:0007669"/>
    <property type="project" value="TreeGrafter"/>
</dbReference>
<dbReference type="SUPFAM" id="SSF54768">
    <property type="entry name" value="dsRNA-binding domain-like"/>
    <property type="match status" value="2"/>
</dbReference>
<evidence type="ECO:0000259" key="4">
    <source>
        <dbReference type="PROSITE" id="PS50137"/>
    </source>
</evidence>
<dbReference type="PANTHER" id="PTHR46205">
    <property type="entry name" value="LOQUACIOUS, ISOFORM B"/>
    <property type="match status" value="1"/>
</dbReference>
<protein>
    <recommendedName>
        <fullName evidence="4">DRBM domain-containing protein</fullName>
    </recommendedName>
</protein>
<dbReference type="InterPro" id="IPR056198">
    <property type="entry name" value="LBD_receptor"/>
</dbReference>
<keyword evidence="3" id="KW-0472">Membrane</keyword>
<dbReference type="GO" id="GO:0016442">
    <property type="term" value="C:RISC complex"/>
    <property type="evidence" value="ECO:0007669"/>
    <property type="project" value="TreeGrafter"/>
</dbReference>
<dbReference type="SMART" id="SM00358">
    <property type="entry name" value="DSRM"/>
    <property type="match status" value="2"/>
</dbReference>
<dbReference type="PANTHER" id="PTHR46205:SF4">
    <property type="entry name" value="LD06392P"/>
    <property type="match status" value="1"/>
</dbReference>
<dbReference type="GO" id="GO:0030422">
    <property type="term" value="P:siRNA processing"/>
    <property type="evidence" value="ECO:0007669"/>
    <property type="project" value="TreeGrafter"/>
</dbReference>
<dbReference type="GO" id="GO:0070920">
    <property type="term" value="P:regulation of regulatory ncRNA processing"/>
    <property type="evidence" value="ECO:0007669"/>
    <property type="project" value="TreeGrafter"/>
</dbReference>
<dbReference type="EnsemblMetazoa" id="GBRI045053-RA">
    <property type="protein sequence ID" value="GBRI045053-PA"/>
    <property type="gene ID" value="GBRI045053"/>
</dbReference>